<feature type="compositionally biased region" description="Basic and acidic residues" evidence="1">
    <location>
        <begin position="26"/>
        <end position="36"/>
    </location>
</feature>
<evidence type="ECO:0000313" key="6">
    <source>
        <dbReference type="EMBL" id="GHI25907.1"/>
    </source>
</evidence>
<feature type="region of interest" description="Disordered" evidence="1">
    <location>
        <begin position="1"/>
        <end position="71"/>
    </location>
</feature>
<dbReference type="EMBL" id="BNDW01000099">
    <property type="protein sequence ID" value="GHI25907.1"/>
    <property type="molecule type" value="Genomic_DNA"/>
</dbReference>
<comment type="caution">
    <text evidence="2">The sequence shown here is derived from an EMBL/GenBank/DDBJ whole genome shotgun (WGS) entry which is preliminary data.</text>
</comment>
<evidence type="ECO:0000313" key="2">
    <source>
        <dbReference type="EMBL" id="GHI22736.1"/>
    </source>
</evidence>
<evidence type="ECO:0000313" key="3">
    <source>
        <dbReference type="EMBL" id="GHI24535.1"/>
    </source>
</evidence>
<dbReference type="EMBL" id="BNDW01000062">
    <property type="protein sequence ID" value="GHI24557.1"/>
    <property type="molecule type" value="Genomic_DNA"/>
</dbReference>
<evidence type="ECO:0000313" key="8">
    <source>
        <dbReference type="EMBL" id="GHI27104.1"/>
    </source>
</evidence>
<evidence type="ECO:0000256" key="1">
    <source>
        <dbReference type="SAM" id="MobiDB-lite"/>
    </source>
</evidence>
<protein>
    <submittedName>
        <fullName evidence="2">Uncharacterized protein</fullName>
    </submittedName>
</protein>
<dbReference type="EMBL" id="BNDW01000023">
    <property type="protein sequence ID" value="GHI22736.1"/>
    <property type="molecule type" value="Genomic_DNA"/>
</dbReference>
<sequence length="96" mass="10125">MTTRRQGQPGRSHHTAALDRALSSRQMDRRESREESEGPGIEEQAGRVAEAACGLADATAGPGWSPATATDVPVTAGTRAAILAETASRTQGYFTR</sequence>
<accession>A0ABQ3PCJ1</accession>
<reference evidence="2" key="1">
    <citation type="submission" date="2024-05" db="EMBL/GenBank/DDBJ databases">
        <title>Whole genome shotgun sequence of Streptomyces hydrogenans NBRC 13475.</title>
        <authorList>
            <person name="Komaki H."/>
            <person name="Tamura T."/>
        </authorList>
    </citation>
    <scope>NUCLEOTIDE SEQUENCE</scope>
    <source>
        <strain evidence="2">NBRC 13475</strain>
    </source>
</reference>
<proteinExistence type="predicted"/>
<name>A0ABQ3PCJ1_9ACTN</name>
<evidence type="ECO:0000313" key="4">
    <source>
        <dbReference type="EMBL" id="GHI24557.1"/>
    </source>
</evidence>
<dbReference type="EMBL" id="BNDW01000076">
    <property type="protein sequence ID" value="GHI25505.1"/>
    <property type="molecule type" value="Genomic_DNA"/>
</dbReference>
<evidence type="ECO:0000313" key="9">
    <source>
        <dbReference type="Proteomes" id="UP001052739"/>
    </source>
</evidence>
<dbReference type="Proteomes" id="UP001052739">
    <property type="component" value="Unassembled WGS sequence"/>
</dbReference>
<dbReference type="EMBL" id="BNDW01000104">
    <property type="protein sequence ID" value="GHI26876.1"/>
    <property type="molecule type" value="Genomic_DNA"/>
</dbReference>
<evidence type="ECO:0000313" key="7">
    <source>
        <dbReference type="EMBL" id="GHI26876.1"/>
    </source>
</evidence>
<gene>
    <name evidence="2" type="ORF">Shyd_41070</name>
    <name evidence="3" type="ORF">Shyd_59060</name>
    <name evidence="4" type="ORF">Shyd_59280</name>
    <name evidence="5" type="ORF">Shyd_68760</name>
    <name evidence="6" type="ORF">Shyd_72780</name>
    <name evidence="7" type="ORF">Shyd_82470</name>
    <name evidence="8" type="ORF">Shyd_84750</name>
</gene>
<keyword evidence="9" id="KW-1185">Reference proteome</keyword>
<organism evidence="2 9">
    <name type="scientific">Streptomyces hydrogenans</name>
    <dbReference type="NCBI Taxonomy" id="1873719"/>
    <lineage>
        <taxon>Bacteria</taxon>
        <taxon>Bacillati</taxon>
        <taxon>Actinomycetota</taxon>
        <taxon>Actinomycetes</taxon>
        <taxon>Kitasatosporales</taxon>
        <taxon>Streptomycetaceae</taxon>
        <taxon>Streptomyces</taxon>
    </lineage>
</organism>
<dbReference type="EMBL" id="BNDW01000061">
    <property type="protein sequence ID" value="GHI24535.1"/>
    <property type="molecule type" value="Genomic_DNA"/>
</dbReference>
<dbReference type="EMBL" id="BNDW01000116">
    <property type="protein sequence ID" value="GHI27104.1"/>
    <property type="molecule type" value="Genomic_DNA"/>
</dbReference>
<evidence type="ECO:0000313" key="5">
    <source>
        <dbReference type="EMBL" id="GHI25505.1"/>
    </source>
</evidence>